<gene>
    <name evidence="1" type="ORF">C41B8_18487</name>
</gene>
<dbReference type="InterPro" id="IPR003673">
    <property type="entry name" value="CoA-Trfase_fam_III"/>
</dbReference>
<evidence type="ECO:0000313" key="2">
    <source>
        <dbReference type="Proteomes" id="UP000028302"/>
    </source>
</evidence>
<sequence length="392" mass="43037">MRSVMFRSDTQKRTWNNDAFFANLNIGKESLTINVKDPCGLDLIKDMIKHVDIVSESFSASVLQGWGLDYETMRQINPALVYISISGFGHTGPHKDKNTWGPTAQAMSGMTAASGVPGRDPAGWGYSYLDVSAGYMGAIGVLAAVRQAIKTGEGCHIDMSQVETGLVLVGPMLTDYLTDGKRTPSSYPNGNRSLDAKGQDAGYRGDTAPLSNIYPTAGGGKDDWVAMTVTQNGQWQKLCSLVADLQDYARLDVREITSRLCEIEGMLKKHFANRDKYTAADELTNAGIPAAPVQSGKDRVERDPQLKHRGLIAQADHPQLGKHGIQDLPYRFLDDGPDWQFTSIFPILGGNTRAILHDILGKDDAELEMLAQEDVFWPEGIPHEVHIEKSKW</sequence>
<dbReference type="EMBL" id="APNK01000057">
    <property type="protein sequence ID" value="KEZ75743.1"/>
    <property type="molecule type" value="Genomic_DNA"/>
</dbReference>
<dbReference type="PATRIC" id="fig|1304275.5.peg.3773"/>
<comment type="caution">
    <text evidence="1">The sequence shown here is derived from an EMBL/GenBank/DDBJ whole genome shotgun (WGS) entry which is preliminary data.</text>
</comment>
<accession>A0A084IGA9</accession>
<dbReference type="Proteomes" id="UP000028302">
    <property type="component" value="Unassembled WGS sequence"/>
</dbReference>
<dbReference type="PANTHER" id="PTHR48228:SF5">
    <property type="entry name" value="ALPHA-METHYLACYL-COA RACEMASE"/>
    <property type="match status" value="1"/>
</dbReference>
<proteinExistence type="predicted"/>
<evidence type="ECO:0000313" key="1">
    <source>
        <dbReference type="EMBL" id="KEZ75743.1"/>
    </source>
</evidence>
<dbReference type="PANTHER" id="PTHR48228">
    <property type="entry name" value="SUCCINYL-COA--D-CITRAMALATE COA-TRANSFERASE"/>
    <property type="match status" value="1"/>
</dbReference>
<dbReference type="InterPro" id="IPR044855">
    <property type="entry name" value="CoA-Trfase_III_dom3_sf"/>
</dbReference>
<dbReference type="InterPro" id="IPR050509">
    <property type="entry name" value="CoA-transferase_III"/>
</dbReference>
<dbReference type="AlphaFoldDB" id="A0A084IGA9"/>
<keyword evidence="2" id="KW-1185">Reference proteome</keyword>
<reference evidence="1 2" key="1">
    <citation type="submission" date="2013-03" db="EMBL/GenBank/DDBJ databases">
        <title>Salinisphaera hydrothermalis C41B8 Genome Sequencing.</title>
        <authorList>
            <person name="Li C."/>
            <person name="Lai Q."/>
            <person name="Shao Z."/>
        </authorList>
    </citation>
    <scope>NUCLEOTIDE SEQUENCE [LARGE SCALE GENOMIC DNA]</scope>
    <source>
        <strain evidence="1 2">C41B8</strain>
    </source>
</reference>
<protein>
    <submittedName>
        <fullName evidence="1">L-carnitine dehydratase/bile acid-inducible protein F</fullName>
    </submittedName>
</protein>
<dbReference type="STRING" id="1304275.C41B8_18487"/>
<name>A0A084IGA9_SALHC</name>
<organism evidence="1 2">
    <name type="scientific">Salinisphaera hydrothermalis (strain C41B8)</name>
    <dbReference type="NCBI Taxonomy" id="1304275"/>
    <lineage>
        <taxon>Bacteria</taxon>
        <taxon>Pseudomonadati</taxon>
        <taxon>Pseudomonadota</taxon>
        <taxon>Gammaproteobacteria</taxon>
        <taxon>Salinisphaerales</taxon>
        <taxon>Salinisphaeraceae</taxon>
        <taxon>Salinisphaera</taxon>
    </lineage>
</organism>
<dbReference type="Gene3D" id="3.40.50.10540">
    <property type="entry name" value="Crotonobetainyl-coa:carnitine coa-transferase, domain 1"/>
    <property type="match status" value="1"/>
</dbReference>
<dbReference type="Gene3D" id="3.30.1540.10">
    <property type="entry name" value="formyl-coa transferase, domain 3"/>
    <property type="match status" value="1"/>
</dbReference>
<dbReference type="Pfam" id="PF02515">
    <property type="entry name" value="CoA_transf_3"/>
    <property type="match status" value="1"/>
</dbReference>
<dbReference type="GO" id="GO:0003824">
    <property type="term" value="F:catalytic activity"/>
    <property type="evidence" value="ECO:0007669"/>
    <property type="project" value="InterPro"/>
</dbReference>
<dbReference type="SUPFAM" id="SSF89796">
    <property type="entry name" value="CoA-transferase family III (CaiB/BaiF)"/>
    <property type="match status" value="1"/>
</dbReference>
<dbReference type="eggNOG" id="COG1804">
    <property type="taxonomic scope" value="Bacteria"/>
</dbReference>
<dbReference type="InterPro" id="IPR023606">
    <property type="entry name" value="CoA-Trfase_III_dom_1_sf"/>
</dbReference>